<dbReference type="PANTHER" id="PTHR30157:SF0">
    <property type="entry name" value="NADPH-DEPENDENT FERRIC-CHELATE REDUCTASE"/>
    <property type="match status" value="1"/>
</dbReference>
<name>A0ABP4UI88_9ACTN</name>
<reference evidence="4" key="1">
    <citation type="journal article" date="2019" name="Int. J. Syst. Evol. Microbiol.">
        <title>The Global Catalogue of Microorganisms (GCM) 10K type strain sequencing project: providing services to taxonomists for standard genome sequencing and annotation.</title>
        <authorList>
            <consortium name="The Broad Institute Genomics Platform"/>
            <consortium name="The Broad Institute Genome Sequencing Center for Infectious Disease"/>
            <person name="Wu L."/>
            <person name="Ma J."/>
        </authorList>
    </citation>
    <scope>NUCLEOTIDE SEQUENCE [LARGE SCALE GENOMIC DNA]</scope>
    <source>
        <strain evidence="4">JCM 14718</strain>
    </source>
</reference>
<evidence type="ECO:0000313" key="4">
    <source>
        <dbReference type="Proteomes" id="UP001500618"/>
    </source>
</evidence>
<accession>A0ABP4UI88</accession>
<feature type="compositionally biased region" description="Basic and acidic residues" evidence="1">
    <location>
        <begin position="75"/>
        <end position="87"/>
    </location>
</feature>
<dbReference type="SUPFAM" id="SSF63380">
    <property type="entry name" value="Riboflavin synthase domain-like"/>
    <property type="match status" value="1"/>
</dbReference>
<dbReference type="Pfam" id="PF08021">
    <property type="entry name" value="FAD_binding_9"/>
    <property type="match status" value="1"/>
</dbReference>
<dbReference type="PROSITE" id="PS51384">
    <property type="entry name" value="FAD_FR"/>
    <property type="match status" value="1"/>
</dbReference>
<dbReference type="InterPro" id="IPR039374">
    <property type="entry name" value="SIP_fam"/>
</dbReference>
<evidence type="ECO:0000259" key="2">
    <source>
        <dbReference type="PROSITE" id="PS51384"/>
    </source>
</evidence>
<feature type="domain" description="FAD-binding FR-type" evidence="2">
    <location>
        <begin position="14"/>
        <end position="137"/>
    </location>
</feature>
<dbReference type="InterPro" id="IPR007037">
    <property type="entry name" value="SIP_rossman_dom"/>
</dbReference>
<dbReference type="Gene3D" id="2.40.30.10">
    <property type="entry name" value="Translation factors"/>
    <property type="match status" value="1"/>
</dbReference>
<dbReference type="InterPro" id="IPR017927">
    <property type="entry name" value="FAD-bd_FR_type"/>
</dbReference>
<comment type="caution">
    <text evidence="3">The sequence shown here is derived from an EMBL/GenBank/DDBJ whole genome shotgun (WGS) entry which is preliminary data.</text>
</comment>
<dbReference type="CDD" id="cd06193">
    <property type="entry name" value="siderophore_interacting"/>
    <property type="match status" value="1"/>
</dbReference>
<protein>
    <submittedName>
        <fullName evidence="3">Siderophore-interacting protein</fullName>
    </submittedName>
</protein>
<evidence type="ECO:0000256" key="1">
    <source>
        <dbReference type="SAM" id="MobiDB-lite"/>
    </source>
</evidence>
<proteinExistence type="predicted"/>
<dbReference type="RefSeq" id="WP_344314016.1">
    <property type="nucleotide sequence ID" value="NZ_BAAANY010000031.1"/>
</dbReference>
<dbReference type="Gene3D" id="3.40.50.80">
    <property type="entry name" value="Nucleotide-binding domain of ferredoxin-NADP reductase (FNR) module"/>
    <property type="match status" value="1"/>
</dbReference>
<dbReference type="Proteomes" id="UP001500618">
    <property type="component" value="Unassembled WGS sequence"/>
</dbReference>
<dbReference type="InterPro" id="IPR039261">
    <property type="entry name" value="FNR_nucleotide-bd"/>
</dbReference>
<sequence>MAVLHEVERVRHEVRLRTLEVAKVNNLTPRMIRVTFTGPDLEGFVSLGPADHIKVFFSPAGAEPVLPELGPEGVRWPEGKQRPEARDYTPRRYDSAAGELDIDFVVHGDGPASSWASQAQPGDKLAIGGPRGSRLVPDDFDYYVLLGDETTLPAIGRHLEELPASSRVIVLLEVADAAEEQSLANRDSVEVRWLHRDGAEPGSTELLLSALRELKLPDGDGYFFAAGEAGTLRPIRRYLADELGANKDWTSISGYWKRGTANHDHHEPI</sequence>
<dbReference type="EMBL" id="BAAANY010000031">
    <property type="protein sequence ID" value="GAA1706076.1"/>
    <property type="molecule type" value="Genomic_DNA"/>
</dbReference>
<organism evidence="3 4">
    <name type="scientific">Fodinicola feengrottensis</name>
    <dbReference type="NCBI Taxonomy" id="435914"/>
    <lineage>
        <taxon>Bacteria</taxon>
        <taxon>Bacillati</taxon>
        <taxon>Actinomycetota</taxon>
        <taxon>Actinomycetes</taxon>
        <taxon>Mycobacteriales</taxon>
        <taxon>Fodinicola</taxon>
    </lineage>
</organism>
<dbReference type="PANTHER" id="PTHR30157">
    <property type="entry name" value="FERRIC REDUCTASE, NADPH-DEPENDENT"/>
    <property type="match status" value="1"/>
</dbReference>
<dbReference type="InterPro" id="IPR017938">
    <property type="entry name" value="Riboflavin_synthase-like_b-brl"/>
</dbReference>
<feature type="region of interest" description="Disordered" evidence="1">
    <location>
        <begin position="68"/>
        <end position="87"/>
    </location>
</feature>
<dbReference type="Pfam" id="PF04954">
    <property type="entry name" value="SIP"/>
    <property type="match status" value="1"/>
</dbReference>
<dbReference type="InterPro" id="IPR013113">
    <property type="entry name" value="SIP_FAD-bd"/>
</dbReference>
<keyword evidence="4" id="KW-1185">Reference proteome</keyword>
<evidence type="ECO:0000313" key="3">
    <source>
        <dbReference type="EMBL" id="GAA1706076.1"/>
    </source>
</evidence>
<gene>
    <name evidence="3" type="ORF">GCM10009765_64390</name>
</gene>